<evidence type="ECO:0000313" key="4">
    <source>
        <dbReference type="Proteomes" id="UP000317893"/>
    </source>
</evidence>
<name>A0A542DVM0_9MICO</name>
<dbReference type="InterPro" id="IPR005662">
    <property type="entry name" value="GTPase_Era-like"/>
</dbReference>
<feature type="transmembrane region" description="Helical" evidence="1">
    <location>
        <begin position="452"/>
        <end position="476"/>
    </location>
</feature>
<dbReference type="InterPro" id="IPR006073">
    <property type="entry name" value="GTP-bd"/>
</dbReference>
<feature type="transmembrane region" description="Helical" evidence="1">
    <location>
        <begin position="488"/>
        <end position="512"/>
    </location>
</feature>
<keyword evidence="1" id="KW-1133">Transmembrane helix</keyword>
<dbReference type="GO" id="GO:0019843">
    <property type="term" value="F:rRNA binding"/>
    <property type="evidence" value="ECO:0007669"/>
    <property type="project" value="TreeGrafter"/>
</dbReference>
<evidence type="ECO:0000313" key="3">
    <source>
        <dbReference type="EMBL" id="TQJ07128.1"/>
    </source>
</evidence>
<dbReference type="SUPFAM" id="SSF52540">
    <property type="entry name" value="P-loop containing nucleoside triphosphate hydrolases"/>
    <property type="match status" value="1"/>
</dbReference>
<comment type="caution">
    <text evidence="3">The sequence shown here is derived from an EMBL/GenBank/DDBJ whole genome shotgun (WGS) entry which is preliminary data.</text>
</comment>
<dbReference type="GO" id="GO:0005525">
    <property type="term" value="F:GTP binding"/>
    <property type="evidence" value="ECO:0007669"/>
    <property type="project" value="InterPro"/>
</dbReference>
<dbReference type="InterPro" id="IPR027417">
    <property type="entry name" value="P-loop_NTPase"/>
</dbReference>
<dbReference type="GO" id="GO:0000028">
    <property type="term" value="P:ribosomal small subunit assembly"/>
    <property type="evidence" value="ECO:0007669"/>
    <property type="project" value="TreeGrafter"/>
</dbReference>
<organism evidence="3 4">
    <name type="scientific">Lapillicoccus jejuensis</name>
    <dbReference type="NCBI Taxonomy" id="402171"/>
    <lineage>
        <taxon>Bacteria</taxon>
        <taxon>Bacillati</taxon>
        <taxon>Actinomycetota</taxon>
        <taxon>Actinomycetes</taxon>
        <taxon>Micrococcales</taxon>
        <taxon>Intrasporangiaceae</taxon>
        <taxon>Lapillicoccus</taxon>
    </lineage>
</organism>
<dbReference type="Proteomes" id="UP000317893">
    <property type="component" value="Unassembled WGS sequence"/>
</dbReference>
<gene>
    <name evidence="3" type="ORF">FB458_0177</name>
</gene>
<evidence type="ECO:0000256" key="1">
    <source>
        <dbReference type="SAM" id="Phobius"/>
    </source>
</evidence>
<accession>A0A542DVM0</accession>
<reference evidence="3 4" key="1">
    <citation type="submission" date="2019-06" db="EMBL/GenBank/DDBJ databases">
        <title>Sequencing the genomes of 1000 actinobacteria strains.</title>
        <authorList>
            <person name="Klenk H.-P."/>
        </authorList>
    </citation>
    <scope>NUCLEOTIDE SEQUENCE [LARGE SCALE GENOMIC DNA]</scope>
    <source>
        <strain evidence="3 4">DSM 18607</strain>
    </source>
</reference>
<dbReference type="Pfam" id="PF01926">
    <property type="entry name" value="MMR_HSR1"/>
    <property type="match status" value="1"/>
</dbReference>
<feature type="domain" description="G" evidence="2">
    <location>
        <begin position="66"/>
        <end position="204"/>
    </location>
</feature>
<sequence length="565" mass="59710">MSPLLMGSRTAPAPDPGVLLARAGDLAAAVVDGGAQLPPEDAGAAQEVVEKVRDRVRLGDGHVVAVLAGATGSGKSSLFNALVGHDVSPVGVRRPTTSTPAAAVWGDAPAAELLDWLGIERRHGVDPTDRLGGVVGSLDGLLLVDLPDLDSRETAHRLETDRLLERCDVFVWVTDPQKYADAVLHDDYVRRLADHEASMLVVLNQADRLGGTDDVRACRDDLRRLLTDDAVEPTAVLTTSAVTGAGVDELRQRLANTVAGRAVVHHRLATDLGGAARALRRGVGDTEPALEGEASYGGLVTALGRAAGVPVVLDAVEADHRRASLARTGWLFTRWRRHLSADPLTRLRLGVGAIPGVAGLRGEDVRGDVRALLGRSSLPAPSAGARSAVRLATTDLTDRASQGLPLRWAQAVQDTASPDRTRLEERLDRAVTGTSLRVPDPLSWRVLGALQWGLGAAAVLGLLWALAVFVVAWFRLPTLPGVDLGPLPLWLVLLVVGVVGGLGLAALGRVLAGRGAVRRRRLVARRLDEAVGEVAVEQVVDPVRAVLARHARVRTRLDSALPDPR</sequence>
<keyword evidence="1" id="KW-0812">Transmembrane</keyword>
<dbReference type="PANTHER" id="PTHR42698:SF1">
    <property type="entry name" value="GTPASE ERA, MITOCHONDRIAL"/>
    <property type="match status" value="1"/>
</dbReference>
<dbReference type="AlphaFoldDB" id="A0A542DVM0"/>
<dbReference type="GO" id="GO:0005829">
    <property type="term" value="C:cytosol"/>
    <property type="evidence" value="ECO:0007669"/>
    <property type="project" value="TreeGrafter"/>
</dbReference>
<dbReference type="GO" id="GO:0043024">
    <property type="term" value="F:ribosomal small subunit binding"/>
    <property type="evidence" value="ECO:0007669"/>
    <property type="project" value="TreeGrafter"/>
</dbReference>
<protein>
    <submittedName>
        <fullName evidence="3">50S ribosome-binding GTPase</fullName>
    </submittedName>
</protein>
<keyword evidence="1" id="KW-0472">Membrane</keyword>
<evidence type="ECO:0000259" key="2">
    <source>
        <dbReference type="Pfam" id="PF01926"/>
    </source>
</evidence>
<dbReference type="PANTHER" id="PTHR42698">
    <property type="entry name" value="GTPASE ERA"/>
    <property type="match status" value="1"/>
</dbReference>
<keyword evidence="4" id="KW-1185">Reference proteome</keyword>
<proteinExistence type="predicted"/>
<dbReference type="EMBL" id="VFMN01000001">
    <property type="protein sequence ID" value="TQJ07128.1"/>
    <property type="molecule type" value="Genomic_DNA"/>
</dbReference>
<dbReference type="Gene3D" id="3.40.50.300">
    <property type="entry name" value="P-loop containing nucleotide triphosphate hydrolases"/>
    <property type="match status" value="1"/>
</dbReference>
<dbReference type="RefSeq" id="WP_246060998.1">
    <property type="nucleotide sequence ID" value="NZ_BAAAPR010000018.1"/>
</dbReference>